<organism evidence="2">
    <name type="scientific">marine sediment metagenome</name>
    <dbReference type="NCBI Taxonomy" id="412755"/>
    <lineage>
        <taxon>unclassified sequences</taxon>
        <taxon>metagenomes</taxon>
        <taxon>ecological metagenomes</taxon>
    </lineage>
</organism>
<keyword evidence="1" id="KW-0175">Coiled coil</keyword>
<comment type="caution">
    <text evidence="2">The sequence shown here is derived from an EMBL/GenBank/DDBJ whole genome shotgun (WGS) entry which is preliminary data.</text>
</comment>
<dbReference type="EMBL" id="BARS01012925">
    <property type="protein sequence ID" value="GAF91622.1"/>
    <property type="molecule type" value="Genomic_DNA"/>
</dbReference>
<sequence length="58" mass="6925">AHDKQIKRLKEFIKEDEKELKDLEQGKCQCVLTGKEAERVKEKIKIRNKELKILESMK</sequence>
<protein>
    <submittedName>
        <fullName evidence="2">Uncharacterized protein</fullName>
    </submittedName>
</protein>
<evidence type="ECO:0000313" key="2">
    <source>
        <dbReference type="EMBL" id="GAF91622.1"/>
    </source>
</evidence>
<gene>
    <name evidence="2" type="ORF">S01H1_22761</name>
</gene>
<feature type="coiled-coil region" evidence="1">
    <location>
        <begin position="6"/>
        <end position="57"/>
    </location>
</feature>
<feature type="non-terminal residue" evidence="2">
    <location>
        <position position="1"/>
    </location>
</feature>
<accession>X0TTX5</accession>
<dbReference type="AlphaFoldDB" id="X0TTX5"/>
<reference evidence="2" key="1">
    <citation type="journal article" date="2014" name="Front. Microbiol.">
        <title>High frequency of phylogenetically diverse reductive dehalogenase-homologous genes in deep subseafloor sedimentary metagenomes.</title>
        <authorList>
            <person name="Kawai M."/>
            <person name="Futagami T."/>
            <person name="Toyoda A."/>
            <person name="Takaki Y."/>
            <person name="Nishi S."/>
            <person name="Hori S."/>
            <person name="Arai W."/>
            <person name="Tsubouchi T."/>
            <person name="Morono Y."/>
            <person name="Uchiyama I."/>
            <person name="Ito T."/>
            <person name="Fujiyama A."/>
            <person name="Inagaki F."/>
            <person name="Takami H."/>
        </authorList>
    </citation>
    <scope>NUCLEOTIDE SEQUENCE</scope>
    <source>
        <strain evidence="2">Expedition CK06-06</strain>
    </source>
</reference>
<name>X0TTX5_9ZZZZ</name>
<proteinExistence type="predicted"/>
<evidence type="ECO:0000256" key="1">
    <source>
        <dbReference type="SAM" id="Coils"/>
    </source>
</evidence>